<dbReference type="InterPro" id="IPR007197">
    <property type="entry name" value="rSAM"/>
</dbReference>
<proteinExistence type="predicted"/>
<protein>
    <submittedName>
        <fullName evidence="7">YgiQ family radical SAM protein</fullName>
    </submittedName>
</protein>
<dbReference type="SUPFAM" id="SSF102114">
    <property type="entry name" value="Radical SAM enzymes"/>
    <property type="match status" value="1"/>
</dbReference>
<dbReference type="SFLD" id="SFLDG01069">
    <property type="entry name" value="UPF0313"/>
    <property type="match status" value="1"/>
</dbReference>
<dbReference type="Proteomes" id="UP000269352">
    <property type="component" value="Unassembled WGS sequence"/>
</dbReference>
<dbReference type="SMART" id="SM00729">
    <property type="entry name" value="Elp3"/>
    <property type="match status" value="1"/>
</dbReference>
<evidence type="ECO:0000313" key="8">
    <source>
        <dbReference type="Proteomes" id="UP000269352"/>
    </source>
</evidence>
<accession>A0A388TDL4</accession>
<dbReference type="InterPro" id="IPR058240">
    <property type="entry name" value="rSAM_sf"/>
</dbReference>
<dbReference type="PANTHER" id="PTHR32331">
    <property type="entry name" value="UPF0313 PROTEIN YGIQ"/>
    <property type="match status" value="1"/>
</dbReference>
<reference evidence="7 8" key="1">
    <citation type="journal article" date="2019" name="ISME J.">
        <title>Genome analyses of uncultured TG2/ZB3 bacteria in 'Margulisbacteria' specifically attached to ectosymbiotic spirochetes of protists in the termite gut.</title>
        <authorList>
            <person name="Utami Y.D."/>
            <person name="Kuwahara H."/>
            <person name="Igai K."/>
            <person name="Murakami T."/>
            <person name="Sugaya K."/>
            <person name="Morikawa T."/>
            <person name="Nagura Y."/>
            <person name="Yuki M."/>
            <person name="Deevong P."/>
            <person name="Inoue T."/>
            <person name="Kihara K."/>
            <person name="Lo N."/>
            <person name="Yamada A."/>
            <person name="Ohkuma M."/>
            <person name="Hongoh Y."/>
        </authorList>
    </citation>
    <scope>NUCLEOTIDE SEQUENCE [LARGE SCALE GENOMIC DNA]</scope>
    <source>
        <strain evidence="7">NkOx7-01</strain>
    </source>
</reference>
<dbReference type="InterPro" id="IPR006638">
    <property type="entry name" value="Elp3/MiaA/NifB-like_rSAM"/>
</dbReference>
<sequence>AEHLRAGGRWADLPQPPNSTRAYKTLDSALADRLLLPSAEKALTDRKIHAEHFALYFREGRKKKPRVIVEPYKDRFLFTTPPDNLTGREVDELFFLPFARAPHPRYKNQKIPCYDFVRFSTITHRGCFGGCAFCAISQHHGRQIINRSEESILKELREIICQDPDFKGTIFDLGGPTANMYGMYCQSGQGYACARDSCLYPKICPNLHTAHTRQKSLLARARKLPGVKKVLLNSGIRYDLALLDPEYMETLFTHHVGGQLSLAPEHICENVLQVMGKPSYKLYVKFLNKFLAFNKAHNVKQYIVPYFISAHPGCTLQDSLELALYLKEHHLRLEQAQNFTPTPMTAATAMYYTGLDPFTKKPLPVPKGEERAFQKALLQPHLPKNYRQVAKALKLLRREDLLKTLTQQN</sequence>
<feature type="non-terminal residue" evidence="7">
    <location>
        <position position="1"/>
    </location>
</feature>
<dbReference type="EMBL" id="BGZN01000066">
    <property type="protein sequence ID" value="GBR74666.1"/>
    <property type="molecule type" value="Genomic_DNA"/>
</dbReference>
<evidence type="ECO:0000256" key="3">
    <source>
        <dbReference type="ARBA" id="ARBA00022723"/>
    </source>
</evidence>
<keyword evidence="5" id="KW-0411">Iron-sulfur</keyword>
<comment type="caution">
    <text evidence="7">The sequence shown here is derived from an EMBL/GenBank/DDBJ whole genome shotgun (WGS) entry which is preliminary data.</text>
</comment>
<dbReference type="GO" id="GO:0003824">
    <property type="term" value="F:catalytic activity"/>
    <property type="evidence" value="ECO:0007669"/>
    <property type="project" value="InterPro"/>
</dbReference>
<dbReference type="Pfam" id="PF08497">
    <property type="entry name" value="Radical_SAM_N"/>
    <property type="match status" value="1"/>
</dbReference>
<dbReference type="Gene3D" id="3.80.30.20">
    <property type="entry name" value="tm_1862 like domain"/>
    <property type="match status" value="1"/>
</dbReference>
<evidence type="ECO:0000256" key="1">
    <source>
        <dbReference type="ARBA" id="ARBA00022485"/>
    </source>
</evidence>
<evidence type="ECO:0000259" key="6">
    <source>
        <dbReference type="PROSITE" id="PS51918"/>
    </source>
</evidence>
<evidence type="ECO:0000256" key="5">
    <source>
        <dbReference type="ARBA" id="ARBA00023014"/>
    </source>
</evidence>
<dbReference type="InterPro" id="IPR023404">
    <property type="entry name" value="rSAM_horseshoe"/>
</dbReference>
<dbReference type="SFLD" id="SFLDG01082">
    <property type="entry name" value="B12-binding_domain_containing"/>
    <property type="match status" value="1"/>
</dbReference>
<keyword evidence="1" id="KW-0004">4Fe-4S</keyword>
<keyword evidence="3" id="KW-0479">Metal-binding</keyword>
<dbReference type="Pfam" id="PF04055">
    <property type="entry name" value="Radical_SAM"/>
    <property type="match status" value="1"/>
</dbReference>
<dbReference type="GO" id="GO:0051539">
    <property type="term" value="F:4 iron, 4 sulfur cluster binding"/>
    <property type="evidence" value="ECO:0007669"/>
    <property type="project" value="UniProtKB-KW"/>
</dbReference>
<keyword evidence="2" id="KW-0949">S-adenosyl-L-methionine</keyword>
<dbReference type="PROSITE" id="PS51918">
    <property type="entry name" value="RADICAL_SAM"/>
    <property type="match status" value="1"/>
</dbReference>
<evidence type="ECO:0000256" key="4">
    <source>
        <dbReference type="ARBA" id="ARBA00023004"/>
    </source>
</evidence>
<evidence type="ECO:0000256" key="2">
    <source>
        <dbReference type="ARBA" id="ARBA00022691"/>
    </source>
</evidence>
<dbReference type="GO" id="GO:0046872">
    <property type="term" value="F:metal ion binding"/>
    <property type="evidence" value="ECO:0007669"/>
    <property type="project" value="UniProtKB-KW"/>
</dbReference>
<feature type="domain" description="Radical SAM core" evidence="6">
    <location>
        <begin position="112"/>
        <end position="387"/>
    </location>
</feature>
<dbReference type="InterPro" id="IPR022946">
    <property type="entry name" value="UPF0313"/>
</dbReference>
<dbReference type="InterPro" id="IPR024560">
    <property type="entry name" value="UPF0313_C"/>
</dbReference>
<dbReference type="Pfam" id="PF11842">
    <property type="entry name" value="DUF3362"/>
    <property type="match status" value="1"/>
</dbReference>
<dbReference type="PANTHER" id="PTHR32331:SF0">
    <property type="entry name" value="UPF0313 PROTEIN YGIQ"/>
    <property type="match status" value="1"/>
</dbReference>
<gene>
    <name evidence="7" type="primary">ygiQ</name>
    <name evidence="7" type="ORF">NO1_1802</name>
</gene>
<organism evidence="7 8">
    <name type="scientific">Termititenax aidoneus</name>
    <dbReference type="NCBI Taxonomy" id="2218524"/>
    <lineage>
        <taxon>Bacteria</taxon>
        <taxon>Bacillati</taxon>
        <taxon>Candidatus Margulisiibacteriota</taxon>
        <taxon>Candidatus Termititenacia</taxon>
        <taxon>Candidatus Termititenacales</taxon>
        <taxon>Candidatus Termititenacaceae</taxon>
        <taxon>Candidatus Termititenax</taxon>
    </lineage>
</organism>
<keyword evidence="8" id="KW-1185">Reference proteome</keyword>
<dbReference type="AlphaFoldDB" id="A0A388TDL4"/>
<dbReference type="InterPro" id="IPR013704">
    <property type="entry name" value="UPF0313_N"/>
</dbReference>
<keyword evidence="4" id="KW-0408">Iron</keyword>
<dbReference type="SFLD" id="SFLDS00029">
    <property type="entry name" value="Radical_SAM"/>
    <property type="match status" value="1"/>
</dbReference>
<evidence type="ECO:0000313" key="7">
    <source>
        <dbReference type="EMBL" id="GBR74666.1"/>
    </source>
</evidence>
<name>A0A388TDL4_TERA1</name>